<evidence type="ECO:0000256" key="1">
    <source>
        <dbReference type="ARBA" id="ARBA00004651"/>
    </source>
</evidence>
<sequence length="363" mass="39194">MIGLALYASVEVTQPDFVKLVTAAPKARQVLSQLLRPDLFTRESEVTTYGVALPVPCGSAPEGEFVSSGPRLEVEPRCAEERETVVVRGKELGKEVQVTLRWRLPDGNTLGIQRLTTDTEGNFETKVQVRPIVATKEGKPAALEAEVVLPGGRLVPSQALKDVVDAMFVTIFMALLATTLGTVLAIPLSFLAASNITRRGRVGSLIYYLVRTLLNLIRSYEPLVMATIFALIVGFGSPFAGILALVIVTTASLGKMFSESIESIDPGPIEAITATGANKAQVIWYGVVPQILPDFLSFTIYHWDINVRISTIIGFVGGGGIGDYLSKRTNAFEYSKAGTALLAIIIVVWALDFLSAQVRKKLV</sequence>
<keyword evidence="6 7" id="KW-0472">Membrane</keyword>
<reference evidence="9 10" key="1">
    <citation type="submission" date="2023-07" db="EMBL/GenBank/DDBJ databases">
        <title>Novel species of Thermanaerothrix with wide hydrolytic capabilities.</title>
        <authorList>
            <person name="Zayulina K.S."/>
            <person name="Podosokorskaya O.A."/>
            <person name="Elcheninov A.G."/>
        </authorList>
    </citation>
    <scope>NUCLEOTIDE SEQUENCE [LARGE SCALE GENOMIC DNA]</scope>
    <source>
        <strain evidence="9 10">4228-RoL</strain>
    </source>
</reference>
<dbReference type="Proteomes" id="UP001254165">
    <property type="component" value="Unassembled WGS sequence"/>
</dbReference>
<feature type="transmembrane region" description="Helical" evidence="7">
    <location>
        <begin position="305"/>
        <end position="325"/>
    </location>
</feature>
<evidence type="ECO:0000256" key="7">
    <source>
        <dbReference type="RuleBase" id="RU363032"/>
    </source>
</evidence>
<keyword evidence="5 7" id="KW-1133">Transmembrane helix</keyword>
<feature type="transmembrane region" description="Helical" evidence="7">
    <location>
        <begin position="223"/>
        <end position="248"/>
    </location>
</feature>
<feature type="transmembrane region" description="Helical" evidence="7">
    <location>
        <begin position="337"/>
        <end position="354"/>
    </location>
</feature>
<dbReference type="PANTHER" id="PTHR30043:SF1">
    <property type="entry name" value="ABC TRANSPORT SYSTEM PERMEASE PROTEIN P69"/>
    <property type="match status" value="1"/>
</dbReference>
<comment type="similarity">
    <text evidence="7">Belongs to the binding-protein-dependent transport system permease family.</text>
</comment>
<evidence type="ECO:0000256" key="3">
    <source>
        <dbReference type="ARBA" id="ARBA00022475"/>
    </source>
</evidence>
<comment type="caution">
    <text evidence="9">The sequence shown here is derived from an EMBL/GenBank/DDBJ whole genome shotgun (WGS) entry which is preliminary data.</text>
</comment>
<dbReference type="CDD" id="cd06261">
    <property type="entry name" value="TM_PBP2"/>
    <property type="match status" value="1"/>
</dbReference>
<dbReference type="PANTHER" id="PTHR30043">
    <property type="entry name" value="PHOSPHONATES TRANSPORT SYSTEM PERMEASE PROTEIN"/>
    <property type="match status" value="1"/>
</dbReference>
<dbReference type="RefSeq" id="WP_315623601.1">
    <property type="nucleotide sequence ID" value="NZ_JAUHMF010000001.1"/>
</dbReference>
<evidence type="ECO:0000313" key="10">
    <source>
        <dbReference type="Proteomes" id="UP001254165"/>
    </source>
</evidence>
<evidence type="ECO:0000256" key="4">
    <source>
        <dbReference type="ARBA" id="ARBA00022692"/>
    </source>
</evidence>
<dbReference type="EMBL" id="JAUHMF010000001">
    <property type="protein sequence ID" value="MDT8896950.1"/>
    <property type="molecule type" value="Genomic_DNA"/>
</dbReference>
<dbReference type="InterPro" id="IPR005769">
    <property type="entry name" value="PhnE/PtxC"/>
</dbReference>
<dbReference type="Gene3D" id="1.10.3720.10">
    <property type="entry name" value="MetI-like"/>
    <property type="match status" value="1"/>
</dbReference>
<protein>
    <submittedName>
        <fullName evidence="9">Phosphonate ABC transporter, permease protein PhnE</fullName>
    </submittedName>
</protein>
<proteinExistence type="inferred from homology"/>
<keyword evidence="2 7" id="KW-0813">Transport</keyword>
<keyword evidence="4 7" id="KW-0812">Transmembrane</keyword>
<evidence type="ECO:0000313" key="9">
    <source>
        <dbReference type="EMBL" id="MDT8896950.1"/>
    </source>
</evidence>
<comment type="subcellular location">
    <subcellularLocation>
        <location evidence="1 7">Cell membrane</location>
        <topology evidence="1 7">Multi-pass membrane protein</topology>
    </subcellularLocation>
</comment>
<feature type="domain" description="ABC transmembrane type-1" evidence="8">
    <location>
        <begin position="167"/>
        <end position="355"/>
    </location>
</feature>
<accession>A0ABU3NKS4</accession>
<gene>
    <name evidence="9" type="primary">phnE</name>
    <name evidence="9" type="ORF">QYE77_01640</name>
</gene>
<evidence type="ECO:0000256" key="2">
    <source>
        <dbReference type="ARBA" id="ARBA00022448"/>
    </source>
</evidence>
<dbReference type="NCBIfam" id="TIGR01097">
    <property type="entry name" value="PhnE"/>
    <property type="match status" value="1"/>
</dbReference>
<keyword evidence="3" id="KW-1003">Cell membrane</keyword>
<dbReference type="Pfam" id="PF00528">
    <property type="entry name" value="BPD_transp_1"/>
    <property type="match status" value="1"/>
</dbReference>
<evidence type="ECO:0000256" key="6">
    <source>
        <dbReference type="ARBA" id="ARBA00023136"/>
    </source>
</evidence>
<evidence type="ECO:0000256" key="5">
    <source>
        <dbReference type="ARBA" id="ARBA00022989"/>
    </source>
</evidence>
<dbReference type="InterPro" id="IPR000515">
    <property type="entry name" value="MetI-like"/>
</dbReference>
<dbReference type="InterPro" id="IPR035906">
    <property type="entry name" value="MetI-like_sf"/>
</dbReference>
<feature type="transmembrane region" description="Helical" evidence="7">
    <location>
        <begin position="166"/>
        <end position="193"/>
    </location>
</feature>
<keyword evidence="10" id="KW-1185">Reference proteome</keyword>
<dbReference type="PROSITE" id="PS50928">
    <property type="entry name" value="ABC_TM1"/>
    <property type="match status" value="1"/>
</dbReference>
<evidence type="ECO:0000259" key="8">
    <source>
        <dbReference type="PROSITE" id="PS50928"/>
    </source>
</evidence>
<dbReference type="SUPFAM" id="SSF161098">
    <property type="entry name" value="MetI-like"/>
    <property type="match status" value="1"/>
</dbReference>
<name>A0ABU3NKS4_9CHLR</name>
<organism evidence="9 10">
    <name type="scientific">Thermanaerothrix solaris</name>
    <dbReference type="NCBI Taxonomy" id="3058434"/>
    <lineage>
        <taxon>Bacteria</taxon>
        <taxon>Bacillati</taxon>
        <taxon>Chloroflexota</taxon>
        <taxon>Anaerolineae</taxon>
        <taxon>Anaerolineales</taxon>
        <taxon>Anaerolineaceae</taxon>
        <taxon>Thermanaerothrix</taxon>
    </lineage>
</organism>